<proteinExistence type="predicted"/>
<dbReference type="UniPathway" id="UPA00113">
    <property type="reaction ID" value="UER00529"/>
</dbReference>
<dbReference type="InterPro" id="IPR000182">
    <property type="entry name" value="GNAT_dom"/>
</dbReference>
<dbReference type="GO" id="GO:0006048">
    <property type="term" value="P:UDP-N-acetylglucosamine biosynthetic process"/>
    <property type="evidence" value="ECO:0007669"/>
    <property type="project" value="UniProtKB-UniPathway"/>
</dbReference>
<dbReference type="AlphaFoldDB" id="A0A7S3VHQ1"/>
<evidence type="ECO:0000259" key="3">
    <source>
        <dbReference type="PROSITE" id="PS51186"/>
    </source>
</evidence>
<gene>
    <name evidence="4" type="ORF">DTER00134_LOCUS1367</name>
</gene>
<dbReference type="CDD" id="cd04301">
    <property type="entry name" value="NAT_SF"/>
    <property type="match status" value="1"/>
</dbReference>
<accession>A0A7S3VHQ1</accession>
<dbReference type="GO" id="GO:0008080">
    <property type="term" value="F:N-acetyltransferase activity"/>
    <property type="evidence" value="ECO:0007669"/>
    <property type="project" value="InterPro"/>
</dbReference>
<dbReference type="InterPro" id="IPR045039">
    <property type="entry name" value="NSI-like"/>
</dbReference>
<reference evidence="4" key="1">
    <citation type="submission" date="2021-01" db="EMBL/GenBank/DDBJ databases">
        <authorList>
            <person name="Corre E."/>
            <person name="Pelletier E."/>
            <person name="Niang G."/>
            <person name="Scheremetjew M."/>
            <person name="Finn R."/>
            <person name="Kale V."/>
            <person name="Holt S."/>
            <person name="Cochrane G."/>
            <person name="Meng A."/>
            <person name="Brown T."/>
            <person name="Cohen L."/>
        </authorList>
    </citation>
    <scope>NUCLEOTIDE SEQUENCE</scope>
    <source>
        <strain evidence="4">CCMP1320</strain>
    </source>
</reference>
<dbReference type="InterPro" id="IPR016181">
    <property type="entry name" value="Acyl_CoA_acyltransferase"/>
</dbReference>
<dbReference type="GO" id="GO:0005737">
    <property type="term" value="C:cytoplasm"/>
    <property type="evidence" value="ECO:0007669"/>
    <property type="project" value="TreeGrafter"/>
</dbReference>
<feature type="domain" description="N-acetyltransferase" evidence="3">
    <location>
        <begin position="153"/>
        <end position="286"/>
    </location>
</feature>
<dbReference type="SUPFAM" id="SSF55729">
    <property type="entry name" value="Acyl-CoA N-acyltransferases (Nat)"/>
    <property type="match status" value="1"/>
</dbReference>
<dbReference type="PANTHER" id="PTHR43626">
    <property type="entry name" value="ACYL-COA N-ACYLTRANSFERASE"/>
    <property type="match status" value="1"/>
</dbReference>
<dbReference type="Pfam" id="PF13508">
    <property type="entry name" value="Acetyltransf_7"/>
    <property type="match status" value="1"/>
</dbReference>
<dbReference type="PANTHER" id="PTHR43626:SF4">
    <property type="entry name" value="GCN5-RELATED N-ACETYLTRANSFERASE 2, CHLOROPLASTIC"/>
    <property type="match status" value="1"/>
</dbReference>
<keyword evidence="2" id="KW-0012">Acyltransferase</keyword>
<evidence type="ECO:0000313" key="4">
    <source>
        <dbReference type="EMBL" id="CAE0486328.1"/>
    </source>
</evidence>
<sequence length="352" mass="37693">MHAPSCGILSSLTSHANPAAPYMLSPIQTQPLQQHAGKPCVATCSVRAPNPGISYVISRKQLKSSEVAQLLATSTTCRAPDILHGSMAEAALSLHKRNHKTVASQVQAAEFPNFVLYPPTTEAGSAAEEVLPPGEAERQSVAPHSIDEKVVMQRIEKGTQRSSALVAAFAQEDLYGCASSPEDVQSSQPSWFNRIAAAAPPRSLVGLARATSDESLVATIHEVCVHPNYRGRGIGRRLVELLLRQIISKGIYDIGAVVPAEVQGFYIAQGFEKDREQSTVMKLGQWRSSNAFAQLESESQAHPEGMQSQPIKSSVPQIQASQPCEASLQLSEAATAALKGVLSRKLQMMLGP</sequence>
<dbReference type="Gene3D" id="3.40.630.30">
    <property type="match status" value="1"/>
</dbReference>
<dbReference type="EMBL" id="HBIP01003144">
    <property type="protein sequence ID" value="CAE0486328.1"/>
    <property type="molecule type" value="Transcribed_RNA"/>
</dbReference>
<name>A0A7S3VHQ1_DUNTE</name>
<organism evidence="4">
    <name type="scientific">Dunaliella tertiolecta</name>
    <name type="common">Green alga</name>
    <dbReference type="NCBI Taxonomy" id="3047"/>
    <lineage>
        <taxon>Eukaryota</taxon>
        <taxon>Viridiplantae</taxon>
        <taxon>Chlorophyta</taxon>
        <taxon>core chlorophytes</taxon>
        <taxon>Chlorophyceae</taxon>
        <taxon>CS clade</taxon>
        <taxon>Chlamydomonadales</taxon>
        <taxon>Dunaliellaceae</taxon>
        <taxon>Dunaliella</taxon>
    </lineage>
</organism>
<evidence type="ECO:0000256" key="1">
    <source>
        <dbReference type="ARBA" id="ARBA00022679"/>
    </source>
</evidence>
<protein>
    <recommendedName>
        <fullName evidence="3">N-acetyltransferase domain-containing protein</fullName>
    </recommendedName>
</protein>
<evidence type="ECO:0000256" key="2">
    <source>
        <dbReference type="ARBA" id="ARBA00023315"/>
    </source>
</evidence>
<keyword evidence="1" id="KW-0808">Transferase</keyword>
<dbReference type="PROSITE" id="PS51186">
    <property type="entry name" value="GNAT"/>
    <property type="match status" value="1"/>
</dbReference>